<dbReference type="Gene3D" id="1.20.1250.20">
    <property type="entry name" value="MFS general substrate transporter like domains"/>
    <property type="match status" value="2"/>
</dbReference>
<dbReference type="OrthoDB" id="4161376at2759"/>
<feature type="transmembrane region" description="Helical" evidence="6">
    <location>
        <begin position="136"/>
        <end position="154"/>
    </location>
</feature>
<keyword evidence="2" id="KW-0813">Transport</keyword>
<dbReference type="InParanoid" id="A0A0D1Z6A0"/>
<feature type="transmembrane region" description="Helical" evidence="6">
    <location>
        <begin position="379"/>
        <end position="400"/>
    </location>
</feature>
<dbReference type="AlphaFoldDB" id="A0A0D1Z6A0"/>
<dbReference type="RefSeq" id="XP_016218341.1">
    <property type="nucleotide sequence ID" value="XM_016354246.1"/>
</dbReference>
<organism evidence="8 9">
    <name type="scientific">Verruconis gallopava</name>
    <dbReference type="NCBI Taxonomy" id="253628"/>
    <lineage>
        <taxon>Eukaryota</taxon>
        <taxon>Fungi</taxon>
        <taxon>Dikarya</taxon>
        <taxon>Ascomycota</taxon>
        <taxon>Pezizomycotina</taxon>
        <taxon>Dothideomycetes</taxon>
        <taxon>Pleosporomycetidae</taxon>
        <taxon>Venturiales</taxon>
        <taxon>Sympoventuriaceae</taxon>
        <taxon>Verruconis</taxon>
    </lineage>
</organism>
<feature type="transmembrane region" description="Helical" evidence="6">
    <location>
        <begin position="557"/>
        <end position="576"/>
    </location>
</feature>
<evidence type="ECO:0000256" key="4">
    <source>
        <dbReference type="ARBA" id="ARBA00022989"/>
    </source>
</evidence>
<dbReference type="PANTHER" id="PTHR23501:SF109">
    <property type="entry name" value="MAJOR FACILITATOR SUPERFAMILY (MFS) PROFILE DOMAIN-CONTAINING PROTEIN-RELATED"/>
    <property type="match status" value="1"/>
</dbReference>
<dbReference type="CDD" id="cd06179">
    <property type="entry name" value="MFS_TRI12_like"/>
    <property type="match status" value="1"/>
</dbReference>
<keyword evidence="4 6" id="KW-1133">Transmembrane helix</keyword>
<evidence type="ECO:0000313" key="8">
    <source>
        <dbReference type="EMBL" id="KIW08472.1"/>
    </source>
</evidence>
<dbReference type="GeneID" id="27309347"/>
<evidence type="ECO:0000256" key="1">
    <source>
        <dbReference type="ARBA" id="ARBA00004141"/>
    </source>
</evidence>
<accession>A0A0D1Z6A0</accession>
<dbReference type="Proteomes" id="UP000053259">
    <property type="component" value="Unassembled WGS sequence"/>
</dbReference>
<dbReference type="HOGENOM" id="CLU_000960_25_2_1"/>
<keyword evidence="5 6" id="KW-0472">Membrane</keyword>
<evidence type="ECO:0000256" key="5">
    <source>
        <dbReference type="ARBA" id="ARBA00023136"/>
    </source>
</evidence>
<dbReference type="GO" id="GO:0022857">
    <property type="term" value="F:transmembrane transporter activity"/>
    <property type="evidence" value="ECO:0007669"/>
    <property type="project" value="InterPro"/>
</dbReference>
<dbReference type="InterPro" id="IPR036259">
    <property type="entry name" value="MFS_trans_sf"/>
</dbReference>
<evidence type="ECO:0000313" key="9">
    <source>
        <dbReference type="Proteomes" id="UP000053259"/>
    </source>
</evidence>
<dbReference type="InterPro" id="IPR020846">
    <property type="entry name" value="MFS_dom"/>
</dbReference>
<sequence length="614" mass="65401">MSSTASEPVNEKVATNQVEDNLAAPPSEHGIHVVKRVHKDGTVDLIDAHAVGGDFDEMPAGYYLTPNFIFTFIAVCLANNCAYLGWVVPANTLALINEDVGPSVNISWVATGWTLGSAVGFLLFGRLTDIFGRKWGVQFCQILALVGVIVAATAHNVGALIAAETMIGIAAAGQLSFGIVVGELVPNRLRGPAVTVIFLAALPFAVFGPSIGRAFIDNTAAGWRWSYYIGIICNALALIFYQFFYHPPKYDQLHVHGKTIAQQLKEFDYVGLVLYLAGVVILLIGLSWGGQAYPWSSAHVIATLVVGIATLILFGFYEGYLAHKVSKGVPLMPPRIFKDIGYTAIVVCATIGAMVYYALTVLWPTILSQYTTDSTKIGLQSSVVGGGILLGQAFGGFALSYVPKVKWQIVITSFIGASFVASLASINADTHAQCIILGIMATVFIGYVDNITFPAVTLVFEAQDIGLATGVLGSIRAVGGAVAQALYVSILTTKAAKFIPEYVTPAVTAAGLPESSLPTFFAGLTSGNFSSVPGATPNIIAIGATETRRAYFEAFHYVFYATIPFGALLFAAAFFVPNMEKFLTNNVGKRLQRMGTKDGEAREGQDISIVEKTL</sequence>
<dbReference type="Pfam" id="PF06609">
    <property type="entry name" value="TRI12"/>
    <property type="match status" value="1"/>
</dbReference>
<dbReference type="SUPFAM" id="SSF103473">
    <property type="entry name" value="MFS general substrate transporter"/>
    <property type="match status" value="2"/>
</dbReference>
<proteinExistence type="predicted"/>
<evidence type="ECO:0000256" key="2">
    <source>
        <dbReference type="ARBA" id="ARBA00022448"/>
    </source>
</evidence>
<feature type="transmembrane region" description="Helical" evidence="6">
    <location>
        <begin position="300"/>
        <end position="320"/>
    </location>
</feature>
<comment type="subcellular location">
    <subcellularLocation>
        <location evidence="1">Membrane</location>
        <topology evidence="1">Multi-pass membrane protein</topology>
    </subcellularLocation>
</comment>
<evidence type="ECO:0000256" key="3">
    <source>
        <dbReference type="ARBA" id="ARBA00022692"/>
    </source>
</evidence>
<dbReference type="EMBL" id="KN847531">
    <property type="protein sequence ID" value="KIW08472.1"/>
    <property type="molecule type" value="Genomic_DNA"/>
</dbReference>
<feature type="domain" description="Major facilitator superfamily (MFS) profile" evidence="7">
    <location>
        <begin position="71"/>
        <end position="581"/>
    </location>
</feature>
<feature type="transmembrane region" description="Helical" evidence="6">
    <location>
        <begin position="68"/>
        <end position="86"/>
    </location>
</feature>
<feature type="transmembrane region" description="Helical" evidence="6">
    <location>
        <begin position="106"/>
        <end position="124"/>
    </location>
</feature>
<feature type="transmembrane region" description="Helical" evidence="6">
    <location>
        <begin position="160"/>
        <end position="181"/>
    </location>
</feature>
<dbReference type="GO" id="GO:0005886">
    <property type="term" value="C:plasma membrane"/>
    <property type="evidence" value="ECO:0007669"/>
    <property type="project" value="TreeGrafter"/>
</dbReference>
<feature type="transmembrane region" description="Helical" evidence="6">
    <location>
        <begin position="430"/>
        <end position="448"/>
    </location>
</feature>
<feature type="transmembrane region" description="Helical" evidence="6">
    <location>
        <begin position="340"/>
        <end position="359"/>
    </location>
</feature>
<feature type="transmembrane region" description="Helical" evidence="6">
    <location>
        <begin position="267"/>
        <end position="288"/>
    </location>
</feature>
<feature type="transmembrane region" description="Helical" evidence="6">
    <location>
        <begin position="407"/>
        <end position="424"/>
    </location>
</feature>
<evidence type="ECO:0000259" key="7">
    <source>
        <dbReference type="PROSITE" id="PS50850"/>
    </source>
</evidence>
<keyword evidence="3 6" id="KW-0812">Transmembrane</keyword>
<protein>
    <recommendedName>
        <fullName evidence="7">Major facilitator superfamily (MFS) profile domain-containing protein</fullName>
    </recommendedName>
</protein>
<dbReference type="PANTHER" id="PTHR23501">
    <property type="entry name" value="MAJOR FACILITATOR SUPERFAMILY"/>
    <property type="match status" value="1"/>
</dbReference>
<feature type="transmembrane region" description="Helical" evidence="6">
    <location>
        <begin position="193"/>
        <end position="215"/>
    </location>
</feature>
<dbReference type="InterPro" id="IPR010573">
    <property type="entry name" value="MFS_Str1/Tri12-like"/>
</dbReference>
<dbReference type="InterPro" id="IPR053791">
    <property type="entry name" value="MFS_Tri12-like"/>
</dbReference>
<gene>
    <name evidence="8" type="ORF">PV09_01374</name>
</gene>
<dbReference type="VEuPathDB" id="FungiDB:PV09_01374"/>
<feature type="transmembrane region" description="Helical" evidence="6">
    <location>
        <begin position="227"/>
        <end position="246"/>
    </location>
</feature>
<evidence type="ECO:0000256" key="6">
    <source>
        <dbReference type="SAM" id="Phobius"/>
    </source>
</evidence>
<reference evidence="8 9" key="1">
    <citation type="submission" date="2015-01" db="EMBL/GenBank/DDBJ databases">
        <title>The Genome Sequence of Ochroconis gallopava CBS43764.</title>
        <authorList>
            <consortium name="The Broad Institute Genomics Platform"/>
            <person name="Cuomo C."/>
            <person name="de Hoog S."/>
            <person name="Gorbushina A."/>
            <person name="Stielow B."/>
            <person name="Teixiera M."/>
            <person name="Abouelleil A."/>
            <person name="Chapman S.B."/>
            <person name="Priest M."/>
            <person name="Young S.K."/>
            <person name="Wortman J."/>
            <person name="Nusbaum C."/>
            <person name="Birren B."/>
        </authorList>
    </citation>
    <scope>NUCLEOTIDE SEQUENCE [LARGE SCALE GENOMIC DNA]</scope>
    <source>
        <strain evidence="8 9">CBS 43764</strain>
    </source>
</reference>
<keyword evidence="9" id="KW-1185">Reference proteome</keyword>
<dbReference type="PROSITE" id="PS50850">
    <property type="entry name" value="MFS"/>
    <property type="match status" value="1"/>
</dbReference>
<name>A0A0D1Z6A0_9PEZI</name>